<name>A0A4Q8AK02_9MICO</name>
<protein>
    <submittedName>
        <fullName evidence="3">Peptidase M23-like protein</fullName>
    </submittedName>
</protein>
<dbReference type="InterPro" id="IPR050570">
    <property type="entry name" value="Cell_wall_metabolism_enzyme"/>
</dbReference>
<keyword evidence="4" id="KW-1185">Reference proteome</keyword>
<dbReference type="AlphaFoldDB" id="A0A4Q8AK02"/>
<dbReference type="Gene3D" id="2.70.70.10">
    <property type="entry name" value="Glucose Permease (Domain IIA)"/>
    <property type="match status" value="1"/>
</dbReference>
<evidence type="ECO:0000313" key="4">
    <source>
        <dbReference type="Proteomes" id="UP000291483"/>
    </source>
</evidence>
<keyword evidence="1" id="KW-0732">Signal</keyword>
<dbReference type="Proteomes" id="UP000291483">
    <property type="component" value="Unassembled WGS sequence"/>
</dbReference>
<gene>
    <name evidence="3" type="ORF">EV379_1092</name>
</gene>
<dbReference type="RefSeq" id="WP_130505227.1">
    <property type="nucleotide sequence ID" value="NZ_SHLC01000001.1"/>
</dbReference>
<dbReference type="PANTHER" id="PTHR21666:SF270">
    <property type="entry name" value="MUREIN HYDROLASE ACTIVATOR ENVC"/>
    <property type="match status" value="1"/>
</dbReference>
<proteinExistence type="predicted"/>
<dbReference type="OrthoDB" id="5245088at2"/>
<dbReference type="SUPFAM" id="SSF51261">
    <property type="entry name" value="Duplicated hybrid motif"/>
    <property type="match status" value="1"/>
</dbReference>
<feature type="chain" id="PRO_5020207205" evidence="1">
    <location>
        <begin position="32"/>
        <end position="180"/>
    </location>
</feature>
<dbReference type="InterPro" id="IPR016047">
    <property type="entry name" value="M23ase_b-sheet_dom"/>
</dbReference>
<evidence type="ECO:0000313" key="3">
    <source>
        <dbReference type="EMBL" id="RZU64784.1"/>
    </source>
</evidence>
<comment type="caution">
    <text evidence="3">The sequence shown here is derived from an EMBL/GenBank/DDBJ whole genome shotgun (WGS) entry which is preliminary data.</text>
</comment>
<evidence type="ECO:0000259" key="2">
    <source>
        <dbReference type="Pfam" id="PF01551"/>
    </source>
</evidence>
<dbReference type="EMBL" id="SHLC01000001">
    <property type="protein sequence ID" value="RZU64784.1"/>
    <property type="molecule type" value="Genomic_DNA"/>
</dbReference>
<reference evidence="3 4" key="1">
    <citation type="submission" date="2019-02" db="EMBL/GenBank/DDBJ databases">
        <title>Sequencing the genomes of 1000 actinobacteria strains.</title>
        <authorList>
            <person name="Klenk H.-P."/>
        </authorList>
    </citation>
    <scope>NUCLEOTIDE SEQUENCE [LARGE SCALE GENOMIC DNA]</scope>
    <source>
        <strain evidence="3 4">DSM 18319</strain>
    </source>
</reference>
<dbReference type="Pfam" id="PF01551">
    <property type="entry name" value="Peptidase_M23"/>
    <property type="match status" value="1"/>
</dbReference>
<sequence>MTTFGFRLLLRPLCAVAAVLALLAGTVASSAAETGIVDTGTVDAGSDWSWPVAAPRAVLRPFEAPATRYSAGHRGIDIEADAGAEVFAPADGIVHFSGRVIDRSVLSIRHGGDLLSSYEPIDSSLAAGDPVVRGQPIGVVAHGGHCDGGCMHLGVRLHGEYVSPMLLFGGIPRAVLLPLG</sequence>
<dbReference type="CDD" id="cd12797">
    <property type="entry name" value="M23_peptidase"/>
    <property type="match status" value="1"/>
</dbReference>
<dbReference type="InterPro" id="IPR011055">
    <property type="entry name" value="Dup_hybrid_motif"/>
</dbReference>
<evidence type="ECO:0000256" key="1">
    <source>
        <dbReference type="SAM" id="SignalP"/>
    </source>
</evidence>
<feature type="signal peptide" evidence="1">
    <location>
        <begin position="1"/>
        <end position="31"/>
    </location>
</feature>
<feature type="domain" description="M23ase beta-sheet core" evidence="2">
    <location>
        <begin position="72"/>
        <end position="164"/>
    </location>
</feature>
<dbReference type="GO" id="GO:0004222">
    <property type="term" value="F:metalloendopeptidase activity"/>
    <property type="evidence" value="ECO:0007669"/>
    <property type="project" value="TreeGrafter"/>
</dbReference>
<accession>A0A4Q8AK02</accession>
<organism evidence="3 4">
    <name type="scientific">Microterricola gilva</name>
    <dbReference type="NCBI Taxonomy" id="393267"/>
    <lineage>
        <taxon>Bacteria</taxon>
        <taxon>Bacillati</taxon>
        <taxon>Actinomycetota</taxon>
        <taxon>Actinomycetes</taxon>
        <taxon>Micrococcales</taxon>
        <taxon>Microbacteriaceae</taxon>
        <taxon>Microterricola</taxon>
    </lineage>
</organism>
<dbReference type="PANTHER" id="PTHR21666">
    <property type="entry name" value="PEPTIDASE-RELATED"/>
    <property type="match status" value="1"/>
</dbReference>